<evidence type="ECO:0000256" key="1">
    <source>
        <dbReference type="ARBA" id="ARBA00004496"/>
    </source>
</evidence>
<evidence type="ECO:0000256" key="5">
    <source>
        <dbReference type="ARBA" id="ARBA00023163"/>
    </source>
</evidence>
<keyword evidence="2" id="KW-0963">Cytoplasm</keyword>
<dbReference type="PRINTS" id="PR00598">
    <property type="entry name" value="HTHMARR"/>
</dbReference>
<sequence>MDKYDVLKLENQLCFSLYALSREVIKMYKPLLDPFDLTYTQYVTMMVMWEQEQITFKELGNRLYLDSGTLTPVLKKLESKGIVRKYRSKEDDRVVIVEITDSGRELKDKIIEVPENILCRFSGEEENLLSLKMQLDELLRKGLNKDCT</sequence>
<protein>
    <submittedName>
        <fullName evidence="7">Organic hydroperoxide resistance transcriptional regulator</fullName>
    </submittedName>
</protein>
<dbReference type="Proteomes" id="UP000180254">
    <property type="component" value="Unassembled WGS sequence"/>
</dbReference>
<feature type="domain" description="HTH marR-type" evidence="6">
    <location>
        <begin position="10"/>
        <end position="140"/>
    </location>
</feature>
<dbReference type="EMBL" id="MKIE01000001">
    <property type="protein sequence ID" value="OHW63308.1"/>
    <property type="molecule type" value="Genomic_DNA"/>
</dbReference>
<comment type="subcellular location">
    <subcellularLocation>
        <location evidence="1">Cytoplasm</location>
    </subcellularLocation>
</comment>
<dbReference type="InterPro" id="IPR000835">
    <property type="entry name" value="HTH_MarR-typ"/>
</dbReference>
<dbReference type="InterPro" id="IPR036390">
    <property type="entry name" value="WH_DNA-bd_sf"/>
</dbReference>
<dbReference type="PANTHER" id="PTHR33164">
    <property type="entry name" value="TRANSCRIPTIONAL REGULATOR, MARR FAMILY"/>
    <property type="match status" value="1"/>
</dbReference>
<dbReference type="AlphaFoldDB" id="A0A1S1V9P3"/>
<evidence type="ECO:0000256" key="2">
    <source>
        <dbReference type="ARBA" id="ARBA00022490"/>
    </source>
</evidence>
<dbReference type="GO" id="GO:0006950">
    <property type="term" value="P:response to stress"/>
    <property type="evidence" value="ECO:0007669"/>
    <property type="project" value="TreeGrafter"/>
</dbReference>
<evidence type="ECO:0000313" key="7">
    <source>
        <dbReference type="EMBL" id="OHW63308.1"/>
    </source>
</evidence>
<dbReference type="GO" id="GO:0005737">
    <property type="term" value="C:cytoplasm"/>
    <property type="evidence" value="ECO:0007669"/>
    <property type="project" value="UniProtKB-SubCell"/>
</dbReference>
<dbReference type="GO" id="GO:0003700">
    <property type="term" value="F:DNA-binding transcription factor activity"/>
    <property type="evidence" value="ECO:0007669"/>
    <property type="project" value="InterPro"/>
</dbReference>
<evidence type="ECO:0000256" key="4">
    <source>
        <dbReference type="ARBA" id="ARBA00023125"/>
    </source>
</evidence>
<dbReference type="SUPFAM" id="SSF46785">
    <property type="entry name" value="Winged helix' DNA-binding domain"/>
    <property type="match status" value="1"/>
</dbReference>
<gene>
    <name evidence="7" type="primary">ohrR</name>
    <name evidence="7" type="ORF">EUAN_01720</name>
</gene>
<dbReference type="InterPro" id="IPR055166">
    <property type="entry name" value="Transc_reg_Sar_Rot_HTH"/>
</dbReference>
<dbReference type="STRING" id="39480.EUAN_01720"/>
<keyword evidence="8" id="KW-1185">Reference proteome</keyword>
<organism evidence="7 8">
    <name type="scientific">Andreesenia angusta</name>
    <dbReference type="NCBI Taxonomy" id="39480"/>
    <lineage>
        <taxon>Bacteria</taxon>
        <taxon>Bacillati</taxon>
        <taxon>Bacillota</taxon>
        <taxon>Tissierellia</taxon>
        <taxon>Tissierellales</taxon>
        <taxon>Gottschalkiaceae</taxon>
        <taxon>Andreesenia</taxon>
    </lineage>
</organism>
<dbReference type="SMART" id="SM00347">
    <property type="entry name" value="HTH_MARR"/>
    <property type="match status" value="1"/>
</dbReference>
<dbReference type="FunFam" id="1.10.10.10:FF:000163">
    <property type="entry name" value="MarR family transcriptional regulator"/>
    <property type="match status" value="1"/>
</dbReference>
<accession>A0A1S1V9P3</accession>
<reference evidence="7 8" key="1">
    <citation type="submission" date="2016-09" db="EMBL/GenBank/DDBJ databases">
        <title>Genome sequence of Eubacterium angustum.</title>
        <authorList>
            <person name="Poehlein A."/>
            <person name="Daniel R."/>
        </authorList>
    </citation>
    <scope>NUCLEOTIDE SEQUENCE [LARGE SCALE GENOMIC DNA]</scope>
    <source>
        <strain evidence="7 8">DSM 1989</strain>
    </source>
</reference>
<name>A0A1S1V9P3_9FIRM</name>
<evidence type="ECO:0000259" key="6">
    <source>
        <dbReference type="PROSITE" id="PS50995"/>
    </source>
</evidence>
<dbReference type="PROSITE" id="PS50995">
    <property type="entry name" value="HTH_MARR_2"/>
    <property type="match status" value="1"/>
</dbReference>
<keyword evidence="4" id="KW-0238">DNA-binding</keyword>
<dbReference type="PANTHER" id="PTHR33164:SF5">
    <property type="entry name" value="ORGANIC HYDROPEROXIDE RESISTANCE TRANSCRIPTIONAL REGULATOR"/>
    <property type="match status" value="1"/>
</dbReference>
<evidence type="ECO:0000256" key="3">
    <source>
        <dbReference type="ARBA" id="ARBA00023015"/>
    </source>
</evidence>
<comment type="caution">
    <text evidence="7">The sequence shown here is derived from an EMBL/GenBank/DDBJ whole genome shotgun (WGS) entry which is preliminary data.</text>
</comment>
<dbReference type="Gene3D" id="1.10.10.10">
    <property type="entry name" value="Winged helix-like DNA-binding domain superfamily/Winged helix DNA-binding domain"/>
    <property type="match status" value="1"/>
</dbReference>
<evidence type="ECO:0000313" key="8">
    <source>
        <dbReference type="Proteomes" id="UP000180254"/>
    </source>
</evidence>
<keyword evidence="5" id="KW-0804">Transcription</keyword>
<proteinExistence type="predicted"/>
<dbReference type="InterPro" id="IPR039422">
    <property type="entry name" value="MarR/SlyA-like"/>
</dbReference>
<dbReference type="Pfam" id="PF22381">
    <property type="entry name" value="Staph_reg_Sar_Rot"/>
    <property type="match status" value="1"/>
</dbReference>
<dbReference type="GO" id="GO:0003677">
    <property type="term" value="F:DNA binding"/>
    <property type="evidence" value="ECO:0007669"/>
    <property type="project" value="UniProtKB-KW"/>
</dbReference>
<keyword evidence="3" id="KW-0805">Transcription regulation</keyword>
<dbReference type="InterPro" id="IPR036388">
    <property type="entry name" value="WH-like_DNA-bd_sf"/>
</dbReference>
<dbReference type="OrthoDB" id="9806864at2"/>
<dbReference type="RefSeq" id="WP_071060688.1">
    <property type="nucleotide sequence ID" value="NZ_MKIE01000001.1"/>
</dbReference>